<dbReference type="Pfam" id="PF16183">
    <property type="entry name" value="Kinesin_assoc"/>
    <property type="match status" value="1"/>
</dbReference>
<dbReference type="Gene3D" id="3.40.850.10">
    <property type="entry name" value="Kinesin motor domain"/>
    <property type="match status" value="1"/>
</dbReference>
<evidence type="ECO:0000256" key="2">
    <source>
        <dbReference type="ARBA" id="ARBA00004250"/>
    </source>
</evidence>
<dbReference type="PROSITE" id="PS50067">
    <property type="entry name" value="KINESIN_MOTOR_2"/>
    <property type="match status" value="1"/>
</dbReference>
<dbReference type="CDD" id="cd01233">
    <property type="entry name" value="PH_KIFIA_KIFIB"/>
    <property type="match status" value="1"/>
</dbReference>
<dbReference type="SMART" id="SM00129">
    <property type="entry name" value="KISc"/>
    <property type="match status" value="1"/>
</dbReference>
<feature type="region of interest" description="Disordered" evidence="20">
    <location>
        <begin position="1421"/>
        <end position="1455"/>
    </location>
</feature>
<comment type="catalytic activity">
    <reaction evidence="16">
        <text>ATP + H2O + a kinesin associated with a microtubule at position (n) = ADP + phosphate a kinesin associated with a microtubule at position (n+1, toward the plus end).</text>
        <dbReference type="EC" id="5.6.1.3"/>
    </reaction>
</comment>
<dbReference type="InterPro" id="IPR008984">
    <property type="entry name" value="SMAD_FHA_dom_sf"/>
</dbReference>
<evidence type="ECO:0000256" key="5">
    <source>
        <dbReference type="ARBA" id="ARBA00022701"/>
    </source>
</evidence>
<reference evidence="24" key="1">
    <citation type="submission" date="2025-08" db="UniProtKB">
        <authorList>
            <consortium name="Ensembl"/>
        </authorList>
    </citation>
    <scope>IDENTIFICATION</scope>
</reference>
<dbReference type="SUPFAM" id="SSF49879">
    <property type="entry name" value="SMAD/FHA domain"/>
    <property type="match status" value="1"/>
</dbReference>
<evidence type="ECO:0000256" key="18">
    <source>
        <dbReference type="PROSITE-ProRule" id="PRU00283"/>
    </source>
</evidence>
<keyword evidence="11 18" id="KW-0505">Motor protein</keyword>
<dbReference type="Gene3D" id="6.10.250.2520">
    <property type="match status" value="1"/>
</dbReference>
<reference evidence="24" key="2">
    <citation type="submission" date="2025-09" db="UniProtKB">
        <authorList>
            <consortium name="Ensembl"/>
        </authorList>
    </citation>
    <scope>IDENTIFICATION</scope>
</reference>
<evidence type="ECO:0000256" key="9">
    <source>
        <dbReference type="ARBA" id="ARBA00023054"/>
    </source>
</evidence>
<accession>A0A2K6QSG0</accession>
<evidence type="ECO:0000256" key="20">
    <source>
        <dbReference type="SAM" id="MobiDB-lite"/>
    </source>
</evidence>
<evidence type="ECO:0000256" key="19">
    <source>
        <dbReference type="SAM" id="Coils"/>
    </source>
</evidence>
<keyword evidence="12" id="KW-0206">Cytoskeleton</keyword>
<evidence type="ECO:0000313" key="24">
    <source>
        <dbReference type="Ensembl" id="ENSRROP00000031696.1"/>
    </source>
</evidence>
<dbReference type="InterPro" id="IPR027417">
    <property type="entry name" value="P-loop_NTPase"/>
</dbReference>
<dbReference type="GeneTree" id="ENSGT00940000156474"/>
<dbReference type="InterPro" id="IPR001752">
    <property type="entry name" value="Kinesin_motor_dom"/>
</dbReference>
<dbReference type="Proteomes" id="UP000233200">
    <property type="component" value="Unplaced"/>
</dbReference>
<dbReference type="CDD" id="cd01365">
    <property type="entry name" value="KISc_KIF1A_KIF1B"/>
    <property type="match status" value="1"/>
</dbReference>
<feature type="domain" description="Kinesin motor" evidence="23">
    <location>
        <begin position="5"/>
        <end position="352"/>
    </location>
</feature>
<dbReference type="PROSITE" id="PS50006">
    <property type="entry name" value="FHA_DOMAIN"/>
    <property type="match status" value="1"/>
</dbReference>
<evidence type="ECO:0000256" key="15">
    <source>
        <dbReference type="ARBA" id="ARBA00034103"/>
    </source>
</evidence>
<evidence type="ECO:0000259" key="22">
    <source>
        <dbReference type="PROSITE" id="PS50006"/>
    </source>
</evidence>
<dbReference type="InterPro" id="IPR022164">
    <property type="entry name" value="Kinesin-like"/>
</dbReference>
<keyword evidence="13" id="KW-0413">Isomerase</keyword>
<feature type="domain" description="FHA" evidence="22">
    <location>
        <begin position="514"/>
        <end position="570"/>
    </location>
</feature>
<evidence type="ECO:0000313" key="25">
    <source>
        <dbReference type="Proteomes" id="UP000233200"/>
    </source>
</evidence>
<comment type="subcellular location">
    <subcellularLocation>
        <location evidence="1">Cytoplasm</location>
        <location evidence="1">Cytoskeleton</location>
    </subcellularLocation>
    <subcellularLocation>
        <location evidence="2">Cytoplasmic vesicle</location>
        <location evidence="2">Secretory vesicle membrane</location>
    </subcellularLocation>
    <subcellularLocation>
        <location evidence="15">Synapse</location>
    </subcellularLocation>
</comment>
<feature type="region of interest" description="Disordered" evidence="20">
    <location>
        <begin position="1527"/>
        <end position="1568"/>
    </location>
</feature>
<keyword evidence="3" id="KW-0963">Cytoplasm</keyword>
<dbReference type="GO" id="GO:0010970">
    <property type="term" value="P:transport along microtubule"/>
    <property type="evidence" value="ECO:0007669"/>
    <property type="project" value="UniProtKB-ARBA"/>
</dbReference>
<dbReference type="FunFam" id="3.40.850.10:FF:000004">
    <property type="entry name" value="Kinesin-like protein isoform 2"/>
    <property type="match status" value="1"/>
</dbReference>
<feature type="compositionally biased region" description="Low complexity" evidence="20">
    <location>
        <begin position="1432"/>
        <end position="1444"/>
    </location>
</feature>
<sequence length="1699" mass="192104">MAGASVKVAVRVRPFNSREMSRDSKCIIQMSGSTTTIVNPKQPKETPKSFSFDYSYWSHTSPEDINYASQKQVYRDIGEEMLQHAFEGYNVCIFAYGQTGAGKSYTMMGKQEKDQQGIIPQLCEDLFSRINDTTNDNMSYSVEVSYMEIYCERVRDLLNPKNKGNLRVREHPLLGPYVEDLSKLAVTSYNDIQDLMDSGNKARTVAATNMNETSSRSHAVFNIIFTQKRHDAETNITTEKVSKISLVDLAGSERADSTGAKGTRLKEGANINKSLTTLGKVISALAEMVSGPNKKKKKTDFIPYRDSVLTWLLRENLGGNSRTAMVAALSPADINYDETLSTLRYADRAKQIRCNAVINEDPNNKLIRELKDEVTRLRDLLYAQGLGDITDMTNALVGMSPSSSLSALSSRAASVSSLHERILFAPGSEEAIERLKETEKIIAELNETWEEKLRRTEAIRMEREALLAEMGVAMREDGGTLGVFSPKKTPHLVNLNEDPLMSECLLYYIKDGITRVGREDGERRQDIVLSGHFIKEEHCVFRSDSRGGSEAVVTLEPCEGADTYVNGKKVTEPSILRSGNRIIMGKSHVFRFNHPEQARQERERTPCAETPAEPVDWAFAQRELLEKQGIDMKQEMEQRLQELEDQYRREREEATYLLEQQRLDYESKLEALQKQMDSRYYPEVNEEEEEPEDEVQWTERECELALWAFRKWKWYQFTSLRDLLWGNAIFLKEANAISVELKKKVQFQFVLLTDTLYSPLPPDLLPPEAAKDRETRPFPRTIVAVEVQDQKNGATHYWTLEKLRQRLDLMREMYDRAAEVPSSVIEDCDNVVTGGDPFYDRFPWFRLVGRAFVYLSNLLYPVPLVHRVAIVSEKGEVKGFLRVAVQAISADEEAPDYGSGVRQSGTAKISFDDQHFEKFQSESCPVVGMSRSGTSQEELRIVEGQGQGADVGPSADEVNNNTCSAVPPEGLHLDSSEKAALDGPLDTALDHLRLGSTFTFRVTVLQASSISAEYADIFCQFNFIHRHDEAFSTEPLKNTGRGPPLGFYHVQNIAVEVTKSFIEYIKSQPIVFEVFGHYQQHPFPPLCKDVLSPLRPSRRHFPRVMPLSKPVPATKLSTLTRPCPGPCHCKYDLLVYFEICELEANGDYIPAVVDHRGGMPCMGTFLLHQGIQRRITVTLLHETGSHIRWKEVRELVVGRIRNTPETDESLIDPNILSLNILSSGYIHPAQDDRQFLDSDIPRTFYQFEAAWDSSMHNSLLLNRVTPYREKIYMTLSAYIEMENCTQPAVITKDFCMVFYSRDAKLPASRSIRNLFGSGSLRASERDSHPGLGAGQVWLCLAAVLGPPGMQRRRRRVLDTSVAYVRGEENLAGWRPRSDSLILDHQWELEKLSLLQEVEKTRHYLLLREKLETTQRPIPEALSPAFSEDSESHGSSSASSPLSTEGRPSPLEAPNERQRELAVKCLRLLTHTFNREYTHSHVCVSASESKLSEMSVTLLRDPSMSPLGAATLTPSSTCPSLVEGRYGATDLRTPQPCSRPASPEPELLPEADSKKLPSPARATETDKEPQRLLVPDIQEIRVSPIVSKKGYLHFLEPHTSGWARRFVVVRRPYAYMYNSDKDTVERFVLNLATAQVEYSEDQQAMLKTPNTFAVCTEHRGILLQAASDKDMHDWLYAFNPLLAGTIRSKLSRRRSAQMRV</sequence>
<dbReference type="InterPro" id="IPR011993">
    <property type="entry name" value="PH-like_dom_sf"/>
</dbReference>
<dbReference type="FunFam" id="2.60.200.20:FF:000001">
    <property type="entry name" value="Kinesin family member 1B"/>
    <property type="match status" value="1"/>
</dbReference>
<dbReference type="GO" id="GO:0005524">
    <property type="term" value="F:ATP binding"/>
    <property type="evidence" value="ECO:0007669"/>
    <property type="project" value="UniProtKB-UniRule"/>
</dbReference>
<dbReference type="Pfam" id="PF00169">
    <property type="entry name" value="PH"/>
    <property type="match status" value="1"/>
</dbReference>
<evidence type="ECO:0000256" key="16">
    <source>
        <dbReference type="ARBA" id="ARBA00050273"/>
    </source>
</evidence>
<evidence type="ECO:0000259" key="23">
    <source>
        <dbReference type="PROSITE" id="PS50067"/>
    </source>
</evidence>
<dbReference type="EC" id="5.6.1.3" evidence="17"/>
<dbReference type="GO" id="GO:0008574">
    <property type="term" value="F:plus-end-directed microtubule motor activity"/>
    <property type="evidence" value="ECO:0007669"/>
    <property type="project" value="UniProtKB-EC"/>
</dbReference>
<dbReference type="Pfam" id="PF00498">
    <property type="entry name" value="FHA"/>
    <property type="match status" value="1"/>
</dbReference>
<dbReference type="Ensembl" id="ENSRROT00000056112.1">
    <property type="protein sequence ID" value="ENSRROP00000031696.1"/>
    <property type="gene ID" value="ENSRROG00000039338.1"/>
</dbReference>
<dbReference type="GO" id="GO:0030658">
    <property type="term" value="C:transport vesicle membrane"/>
    <property type="evidence" value="ECO:0007669"/>
    <property type="project" value="UniProtKB-SubCell"/>
</dbReference>
<dbReference type="Pfam" id="PF00225">
    <property type="entry name" value="Kinesin"/>
    <property type="match status" value="1"/>
</dbReference>
<keyword evidence="7 18" id="KW-0067">ATP-binding</keyword>
<dbReference type="Pfam" id="PF12423">
    <property type="entry name" value="KIF1B"/>
    <property type="match status" value="1"/>
</dbReference>
<dbReference type="InterPro" id="IPR022140">
    <property type="entry name" value="Kinesin-like_KIF1-typ"/>
</dbReference>
<dbReference type="InterPro" id="IPR000253">
    <property type="entry name" value="FHA_dom"/>
</dbReference>
<dbReference type="Gene3D" id="2.30.29.30">
    <property type="entry name" value="Pleckstrin-homology domain (PH domain)/Phosphotyrosine-binding domain (PTB)"/>
    <property type="match status" value="1"/>
</dbReference>
<evidence type="ECO:0000256" key="11">
    <source>
        <dbReference type="ARBA" id="ARBA00023175"/>
    </source>
</evidence>
<dbReference type="GO" id="GO:0005874">
    <property type="term" value="C:microtubule"/>
    <property type="evidence" value="ECO:0007669"/>
    <property type="project" value="UniProtKB-KW"/>
</dbReference>
<dbReference type="PRINTS" id="PR00380">
    <property type="entry name" value="KINESINHEAVY"/>
</dbReference>
<dbReference type="InterPro" id="IPR019821">
    <property type="entry name" value="Kinesin_motor_CS"/>
</dbReference>
<dbReference type="SMART" id="SM00233">
    <property type="entry name" value="PH"/>
    <property type="match status" value="1"/>
</dbReference>
<dbReference type="GO" id="GO:0045202">
    <property type="term" value="C:synapse"/>
    <property type="evidence" value="ECO:0007669"/>
    <property type="project" value="UniProtKB-SubCell"/>
</dbReference>
<dbReference type="InterPro" id="IPR001849">
    <property type="entry name" value="PH_domain"/>
</dbReference>
<evidence type="ECO:0000259" key="21">
    <source>
        <dbReference type="PROSITE" id="PS50003"/>
    </source>
</evidence>
<dbReference type="InterPro" id="IPR049780">
    <property type="entry name" value="PH_KIFIA_KIFIB"/>
</dbReference>
<keyword evidence="10" id="KW-0472">Membrane</keyword>
<feature type="coiled-coil region" evidence="19">
    <location>
        <begin position="626"/>
        <end position="660"/>
    </location>
</feature>
<evidence type="ECO:0000256" key="3">
    <source>
        <dbReference type="ARBA" id="ARBA00022490"/>
    </source>
</evidence>
<evidence type="ECO:0000256" key="4">
    <source>
        <dbReference type="ARBA" id="ARBA00022553"/>
    </source>
</evidence>
<dbReference type="PROSITE" id="PS00411">
    <property type="entry name" value="KINESIN_MOTOR_1"/>
    <property type="match status" value="1"/>
</dbReference>
<keyword evidence="14" id="KW-0968">Cytoplasmic vesicle</keyword>
<dbReference type="InterPro" id="IPR049779">
    <property type="entry name" value="FHA_KIF1A"/>
</dbReference>
<proteinExistence type="inferred from homology"/>
<keyword evidence="9 19" id="KW-0175">Coiled coil</keyword>
<evidence type="ECO:0000256" key="13">
    <source>
        <dbReference type="ARBA" id="ARBA00023235"/>
    </source>
</evidence>
<evidence type="ECO:0000256" key="14">
    <source>
        <dbReference type="ARBA" id="ARBA00023329"/>
    </source>
</evidence>
<evidence type="ECO:0000256" key="17">
    <source>
        <dbReference type="ARBA" id="ARBA00066390"/>
    </source>
</evidence>
<organism evidence="24 25">
    <name type="scientific">Rhinopithecus roxellana</name>
    <name type="common">Golden snub-nosed monkey</name>
    <name type="synonym">Pygathrix roxellana</name>
    <dbReference type="NCBI Taxonomy" id="61622"/>
    <lineage>
        <taxon>Eukaryota</taxon>
        <taxon>Metazoa</taxon>
        <taxon>Chordata</taxon>
        <taxon>Craniata</taxon>
        <taxon>Vertebrata</taxon>
        <taxon>Euteleostomi</taxon>
        <taxon>Mammalia</taxon>
        <taxon>Eutheria</taxon>
        <taxon>Euarchontoglires</taxon>
        <taxon>Primates</taxon>
        <taxon>Haplorrhini</taxon>
        <taxon>Catarrhini</taxon>
        <taxon>Cercopithecidae</taxon>
        <taxon>Colobinae</taxon>
        <taxon>Rhinopithecus</taxon>
    </lineage>
</organism>
<evidence type="ECO:0000256" key="12">
    <source>
        <dbReference type="ARBA" id="ARBA00023212"/>
    </source>
</evidence>
<dbReference type="PROSITE" id="PS50003">
    <property type="entry name" value="PH_DOMAIN"/>
    <property type="match status" value="1"/>
</dbReference>
<evidence type="ECO:0000256" key="7">
    <source>
        <dbReference type="ARBA" id="ARBA00022840"/>
    </source>
</evidence>
<dbReference type="PANTHER" id="PTHR47117:SF2">
    <property type="entry name" value="KINESIN-LIKE PROTEIN KIF1A ISOFORM X1"/>
    <property type="match status" value="1"/>
</dbReference>
<evidence type="ECO:0000256" key="10">
    <source>
        <dbReference type="ARBA" id="ARBA00023136"/>
    </source>
</evidence>
<evidence type="ECO:0000256" key="8">
    <source>
        <dbReference type="ARBA" id="ARBA00023018"/>
    </source>
</evidence>
<evidence type="ECO:0000256" key="1">
    <source>
        <dbReference type="ARBA" id="ARBA00004245"/>
    </source>
</evidence>
<dbReference type="Pfam" id="PF12473">
    <property type="entry name" value="DUF3694"/>
    <property type="match status" value="1"/>
</dbReference>
<dbReference type="CDD" id="cd22726">
    <property type="entry name" value="FHA_KIF1A"/>
    <property type="match status" value="1"/>
</dbReference>
<dbReference type="SUPFAM" id="SSF50729">
    <property type="entry name" value="PH domain-like"/>
    <property type="match status" value="1"/>
</dbReference>
<feature type="binding site" evidence="18">
    <location>
        <begin position="97"/>
        <end position="104"/>
    </location>
    <ligand>
        <name>ATP</name>
        <dbReference type="ChEBI" id="CHEBI:30616"/>
    </ligand>
</feature>
<feature type="coiled-coil region" evidence="19">
    <location>
        <begin position="428"/>
        <end position="455"/>
    </location>
</feature>
<name>A0A2K6QSG0_RHIRO</name>
<dbReference type="PANTHER" id="PTHR47117">
    <property type="entry name" value="STAR-RELATED LIPID TRANSFER PROTEIN 9"/>
    <property type="match status" value="1"/>
</dbReference>
<protein>
    <recommendedName>
        <fullName evidence="17">plus-end-directed kinesin ATPase</fullName>
        <ecNumber evidence="17">5.6.1.3</ecNumber>
    </recommendedName>
</protein>
<gene>
    <name evidence="24" type="primary">KIF1A</name>
</gene>
<dbReference type="Gene3D" id="2.60.200.20">
    <property type="match status" value="1"/>
</dbReference>
<dbReference type="FunFam" id="2.30.29.30:FF:000023">
    <property type="entry name" value="Kinesin family member 1B"/>
    <property type="match status" value="1"/>
</dbReference>
<dbReference type="InterPro" id="IPR032405">
    <property type="entry name" value="Kinesin_assoc"/>
</dbReference>
<feature type="domain" description="PH" evidence="21">
    <location>
        <begin position="1584"/>
        <end position="1682"/>
    </location>
</feature>
<keyword evidence="6 18" id="KW-0547">Nucleotide-binding</keyword>
<keyword evidence="25" id="KW-1185">Reference proteome</keyword>
<dbReference type="SMART" id="SM00240">
    <property type="entry name" value="FHA"/>
    <property type="match status" value="1"/>
</dbReference>
<keyword evidence="5" id="KW-0493">Microtubule</keyword>
<dbReference type="GO" id="GO:0008017">
    <property type="term" value="F:microtubule binding"/>
    <property type="evidence" value="ECO:0007669"/>
    <property type="project" value="InterPro"/>
</dbReference>
<comment type="similarity">
    <text evidence="18">Belongs to the TRAFAC class myosin-kinesin ATPase superfamily. Kinesin family.</text>
</comment>
<evidence type="ECO:0000256" key="6">
    <source>
        <dbReference type="ARBA" id="ARBA00022741"/>
    </source>
</evidence>
<dbReference type="SUPFAM" id="SSF52540">
    <property type="entry name" value="P-loop containing nucleoside triphosphate hydrolases"/>
    <property type="match status" value="1"/>
</dbReference>
<keyword evidence="8" id="KW-0770">Synapse</keyword>
<keyword evidence="4" id="KW-0597">Phosphoprotein</keyword>
<dbReference type="InterPro" id="IPR036961">
    <property type="entry name" value="Kinesin_motor_dom_sf"/>
</dbReference>